<feature type="domain" description="ABC transmembrane type-1" evidence="11">
    <location>
        <begin position="142"/>
        <end position="405"/>
    </location>
</feature>
<protein>
    <recommendedName>
        <fullName evidence="13">Multidrug resistance-associated protein lethal(2)03659</fullName>
    </recommendedName>
</protein>
<dbReference type="GeneID" id="116162930"/>
<feature type="transmembrane region" description="Helical" evidence="9">
    <location>
        <begin position="173"/>
        <end position="196"/>
    </location>
</feature>
<dbReference type="GO" id="GO:0016887">
    <property type="term" value="F:ATP hydrolysis activity"/>
    <property type="evidence" value="ECO:0007669"/>
    <property type="project" value="InterPro"/>
</dbReference>
<feature type="transmembrane region" description="Helical" evidence="9">
    <location>
        <begin position="274"/>
        <end position="293"/>
    </location>
</feature>
<dbReference type="PROSITE" id="PS00211">
    <property type="entry name" value="ABC_TRANSPORTER_1"/>
    <property type="match status" value="2"/>
</dbReference>
<dbReference type="PROSITE" id="PS50893">
    <property type="entry name" value="ABC_TRANSPORTER_2"/>
    <property type="match status" value="2"/>
</dbReference>
<feature type="transmembrane region" description="Helical" evidence="9">
    <location>
        <begin position="84"/>
        <end position="107"/>
    </location>
</feature>
<dbReference type="InterPro" id="IPR017871">
    <property type="entry name" value="ABC_transporter-like_CS"/>
</dbReference>
<dbReference type="RefSeq" id="XP_031332564.1">
    <property type="nucleotide sequence ID" value="XM_031476704.1"/>
</dbReference>
<evidence type="ECO:0000256" key="3">
    <source>
        <dbReference type="ARBA" id="ARBA00022692"/>
    </source>
</evidence>
<comment type="subcellular location">
    <subcellularLocation>
        <location evidence="1">Membrane</location>
        <topology evidence="1">Multi-pass membrane protein</topology>
    </subcellularLocation>
</comment>
<proteinExistence type="predicted"/>
<dbReference type="InterPro" id="IPR036640">
    <property type="entry name" value="ABC1_TM_sf"/>
</dbReference>
<keyword evidence="5" id="KW-0067">ATP-binding</keyword>
<dbReference type="OrthoDB" id="6500128at2759"/>
<dbReference type="InterPro" id="IPR011527">
    <property type="entry name" value="ABC1_TM_dom"/>
</dbReference>
<dbReference type="Pfam" id="PF00005">
    <property type="entry name" value="ABC_tran"/>
    <property type="match status" value="2"/>
</dbReference>
<dbReference type="PROSITE" id="PS50929">
    <property type="entry name" value="ABC_TM1F"/>
    <property type="match status" value="2"/>
</dbReference>
<evidence type="ECO:0000256" key="4">
    <source>
        <dbReference type="ARBA" id="ARBA00022741"/>
    </source>
</evidence>
<dbReference type="InterPro" id="IPR027417">
    <property type="entry name" value="P-loop_NTPase"/>
</dbReference>
<dbReference type="CDD" id="cd03250">
    <property type="entry name" value="ABCC_MRP_domain1"/>
    <property type="match status" value="1"/>
</dbReference>
<dbReference type="PANTHER" id="PTHR24223:SF448">
    <property type="entry name" value="FI20146P1-RELATED"/>
    <property type="match status" value="1"/>
</dbReference>
<feature type="domain" description="ABC transmembrane type-1" evidence="11">
    <location>
        <begin position="872"/>
        <end position="1112"/>
    </location>
</feature>
<evidence type="ECO:0000256" key="1">
    <source>
        <dbReference type="ARBA" id="ARBA00004141"/>
    </source>
</evidence>
<accession>A0A1Y1MZE9</accession>
<dbReference type="InterPro" id="IPR003439">
    <property type="entry name" value="ABC_transporter-like_ATP-bd"/>
</dbReference>
<evidence type="ECO:0000256" key="8">
    <source>
        <dbReference type="SAM" id="Coils"/>
    </source>
</evidence>
<evidence type="ECO:0000259" key="10">
    <source>
        <dbReference type="PROSITE" id="PS50893"/>
    </source>
</evidence>
<keyword evidence="8" id="KW-0175">Coiled coil</keyword>
<feature type="transmembrane region" description="Helical" evidence="9">
    <location>
        <begin position="353"/>
        <end position="381"/>
    </location>
</feature>
<dbReference type="EMBL" id="GEZM01016939">
    <property type="protein sequence ID" value="JAV91033.1"/>
    <property type="molecule type" value="Transcribed_RNA"/>
</dbReference>
<dbReference type="Gene3D" id="1.20.1560.10">
    <property type="entry name" value="ABC transporter type 1, transmembrane domain"/>
    <property type="match status" value="2"/>
</dbReference>
<reference evidence="12" key="1">
    <citation type="journal article" date="2016" name="Sci. Rep.">
        <title>Molecular characterization of firefly nuptial gifts: a multi-omics approach sheds light on postcopulatory sexual selection.</title>
        <authorList>
            <person name="Al-Wathiqui N."/>
            <person name="Fallon T.R."/>
            <person name="South A."/>
            <person name="Weng J.K."/>
            <person name="Lewis S.M."/>
        </authorList>
    </citation>
    <scope>NUCLEOTIDE SEQUENCE</scope>
</reference>
<dbReference type="GO" id="GO:0140359">
    <property type="term" value="F:ABC-type transporter activity"/>
    <property type="evidence" value="ECO:0007669"/>
    <property type="project" value="InterPro"/>
</dbReference>
<evidence type="ECO:0000313" key="12">
    <source>
        <dbReference type="EMBL" id="JAV91033.1"/>
    </source>
</evidence>
<dbReference type="Pfam" id="PF00664">
    <property type="entry name" value="ABC_membrane"/>
    <property type="match status" value="2"/>
</dbReference>
<sequence length="1410" mass="159156">MDIEKFRKKRPNPRQGANPINVATFCYTLPTFVEGYKKELEIHDLYETFTEHKSGKLGDKVEAGWRKEVENATRAKRQPSLRRVLIKTFGLEFLMYGIVLALSEIFIRLWQPIFLGRLVYYFAPSQRTMRDRDAQEFSSGNGTNSSQVTQPILLGQLVAYYMLEQEQISERDAYLYAAGVVGCSLIIVFVTHPYMMGVLHVGMKMRVACCSLIYRKALKLNKTALGQTTVGQIVNLLSNDVNRFDVAVLFAHQLWVGPLETLVVTYFMYQEVGISAVLGMVFLLSFIPVQFFLGKKAATFRLRTALRTDERVRLMNEIISGIQVIKMYTWEKPFAKLVAFARRYEIKSLRLTAYIRACVLSFIMFTTRLSLFVTILAYVLFGNEIDAKKVFVLTGFYNVVRQSMTVYFPQGIAQIAEANVSIKRLNKFLLYEETLFSNEGSKKGEKNVDKPSSYGSMSKAIPSNMYTKNTHDEAIYMQYATAKWTESSTDNTFTNFNLKIKRGSLVAVIGPVGSGKTSLLHAILKELPLIVGQLEVNGTVSYASQEPWLFPGNVRQNILFGQPLEKLRYKTVVRRCALERDFSLFPYGDRTIVGERGVSLSGGQRARINLARAVYKEADIYLLDDPLSAVDTHVGKELFEKCIMGYLKDKTVILITHQLQYLKDADHIIILDNGIMKAEGSYHELQASGLDFAKLLNKEEEAEEEDEDLEDKDAELVELTRRASILQRANSIASSLEEEKTVEQPQEVEEQRTSGSVSGFIYKAYFTAGANCCCIFLLALLYIMTQFFASLADYFLTYWVNLEQQRSEASNYHNLKKMQSDSTNHTVYVSDSIFAMGKPSNDTTTLSDEFAAQNFTIPVSDSIWFFSRETCVYIYTGIAVAIIVVTLTRSFAFFTLCMRSSVRLHDNMFNSITRASMRFFNTNSSGRILNRFSKDMGAVDELLPAAMIDAVQIGLGLGGIIIVVAIVNYWLMIPTFLTVFIFFGLRSFYLTSSRSIKRLEGITRSPVFAYLNASLQGLTTIRAFGAESILEKEFDNHQDLHSSAWFLFISTSRAFGFWLDLVCIIYITAVTLSFLLIGNEKFGGNVGLAITQSISLTGMFQWGMRQSTEVENQMTSVERVVEYSHIEHERDFDSPPGKKPHPEWPENGEIRFINLFLRYFPQDPPVLKNLNFTIKPLEKVGIVGRTGAGKSSMISALFQLTNTEGLIVIDGIDIKTIGLHDLRSKISIIPQEPVLFSGTMRKNLDPFDEYTDEVLWKALEEVELKEAVNDLVAGLNSIMSEGGSNFSVGQRQLVCLARAIIRNNKILVLDEATANVDPQTDALIQHTIRKKFANCTVLTIAHRLHTVMDSDKVMVMDAGKMIEFDHPHLLLQNEHGALFGMVEQTGTVMAEVLTKIAKDNYKQLHGLDSV</sequence>
<keyword evidence="6 9" id="KW-1133">Transmembrane helix</keyword>
<evidence type="ECO:0000256" key="5">
    <source>
        <dbReference type="ARBA" id="ARBA00022840"/>
    </source>
</evidence>
<dbReference type="GO" id="GO:0005524">
    <property type="term" value="F:ATP binding"/>
    <property type="evidence" value="ECO:0007669"/>
    <property type="project" value="UniProtKB-KW"/>
</dbReference>
<feature type="transmembrane region" description="Helical" evidence="9">
    <location>
        <begin position="942"/>
        <end position="963"/>
    </location>
</feature>
<keyword evidence="2" id="KW-0813">Transport</keyword>
<evidence type="ECO:0000256" key="2">
    <source>
        <dbReference type="ARBA" id="ARBA00022448"/>
    </source>
</evidence>
<feature type="coiled-coil region" evidence="8">
    <location>
        <begin position="692"/>
        <end position="729"/>
    </location>
</feature>
<dbReference type="CDD" id="cd03244">
    <property type="entry name" value="ABCC_MRP_domain2"/>
    <property type="match status" value="1"/>
</dbReference>
<feature type="transmembrane region" description="Helical" evidence="9">
    <location>
        <begin position="969"/>
        <end position="989"/>
    </location>
</feature>
<evidence type="ECO:0000259" key="11">
    <source>
        <dbReference type="PROSITE" id="PS50929"/>
    </source>
</evidence>
<evidence type="ECO:0008006" key="13">
    <source>
        <dbReference type="Google" id="ProtNLM"/>
    </source>
</evidence>
<dbReference type="PANTHER" id="PTHR24223">
    <property type="entry name" value="ATP-BINDING CASSETTE SUB-FAMILY C"/>
    <property type="match status" value="1"/>
</dbReference>
<evidence type="ECO:0000256" key="7">
    <source>
        <dbReference type="ARBA" id="ARBA00023136"/>
    </source>
</evidence>
<organism evidence="12">
    <name type="scientific">Photinus pyralis</name>
    <name type="common">Common eastern firefly</name>
    <name type="synonym">Lampyris pyralis</name>
    <dbReference type="NCBI Taxonomy" id="7054"/>
    <lineage>
        <taxon>Eukaryota</taxon>
        <taxon>Metazoa</taxon>
        <taxon>Ecdysozoa</taxon>
        <taxon>Arthropoda</taxon>
        <taxon>Hexapoda</taxon>
        <taxon>Insecta</taxon>
        <taxon>Pterygota</taxon>
        <taxon>Neoptera</taxon>
        <taxon>Endopterygota</taxon>
        <taxon>Coleoptera</taxon>
        <taxon>Polyphaga</taxon>
        <taxon>Elateriformia</taxon>
        <taxon>Elateroidea</taxon>
        <taxon>Lampyridae</taxon>
        <taxon>Lampyrinae</taxon>
        <taxon>Photinus</taxon>
    </lineage>
</organism>
<feature type="transmembrane region" description="Helical" evidence="9">
    <location>
        <begin position="872"/>
        <end position="898"/>
    </location>
</feature>
<dbReference type="Gene3D" id="3.40.50.300">
    <property type="entry name" value="P-loop containing nucleotide triphosphate hydrolases"/>
    <property type="match status" value="2"/>
</dbReference>
<dbReference type="InterPro" id="IPR003593">
    <property type="entry name" value="AAA+_ATPase"/>
</dbReference>
<dbReference type="SUPFAM" id="SSF52540">
    <property type="entry name" value="P-loop containing nucleoside triphosphate hydrolases"/>
    <property type="match status" value="2"/>
</dbReference>
<dbReference type="SUPFAM" id="SSF90123">
    <property type="entry name" value="ABC transporter transmembrane region"/>
    <property type="match status" value="2"/>
</dbReference>
<feature type="domain" description="ABC transporter" evidence="10">
    <location>
        <begin position="477"/>
        <end position="698"/>
    </location>
</feature>
<dbReference type="RefSeq" id="XP_031332563.1">
    <property type="nucleotide sequence ID" value="XM_031476703.1"/>
</dbReference>
<dbReference type="FunFam" id="3.40.50.300:FF:000482">
    <property type="entry name" value="Multidrug resistance-associated protein member 4"/>
    <property type="match status" value="1"/>
</dbReference>
<name>A0A1Y1MZE9_PHOPY</name>
<evidence type="ECO:0000256" key="9">
    <source>
        <dbReference type="SAM" id="Phobius"/>
    </source>
</evidence>
<keyword evidence="4" id="KW-0547">Nucleotide-binding</keyword>
<dbReference type="RefSeq" id="XP_031332565.1">
    <property type="nucleotide sequence ID" value="XM_031476705.1"/>
</dbReference>
<keyword evidence="3 9" id="KW-0812">Transmembrane</keyword>
<feature type="transmembrane region" description="Helical" evidence="9">
    <location>
        <begin position="246"/>
        <end position="268"/>
    </location>
</feature>
<dbReference type="CDD" id="cd18593">
    <property type="entry name" value="ABC_6TM_MRP4_D1_like"/>
    <property type="match status" value="1"/>
</dbReference>
<dbReference type="FunFam" id="3.40.50.300:FF:000163">
    <property type="entry name" value="Multidrug resistance-associated protein member 4"/>
    <property type="match status" value="1"/>
</dbReference>
<dbReference type="InterPro" id="IPR030240">
    <property type="entry name" value="ABCC4_TMD1"/>
</dbReference>
<dbReference type="InterPro" id="IPR050173">
    <property type="entry name" value="ABC_transporter_C-like"/>
</dbReference>
<dbReference type="FunFam" id="1.20.1560.10:FF:000026">
    <property type="entry name" value="Multidrug resistance-associated protein lethal(2)03659"/>
    <property type="match status" value="1"/>
</dbReference>
<dbReference type="SMART" id="SM00382">
    <property type="entry name" value="AAA"/>
    <property type="match status" value="2"/>
</dbReference>
<dbReference type="KEGG" id="ppyr:116162930"/>
<feature type="transmembrane region" description="Helical" evidence="9">
    <location>
        <begin position="1057"/>
        <end position="1077"/>
    </location>
</feature>
<dbReference type="GO" id="GO:0016020">
    <property type="term" value="C:membrane"/>
    <property type="evidence" value="ECO:0007669"/>
    <property type="project" value="UniProtKB-SubCell"/>
</dbReference>
<feature type="domain" description="ABC transporter" evidence="10">
    <location>
        <begin position="1150"/>
        <end position="1383"/>
    </location>
</feature>
<evidence type="ECO:0000256" key="6">
    <source>
        <dbReference type="ARBA" id="ARBA00022989"/>
    </source>
</evidence>
<keyword evidence="7 9" id="KW-0472">Membrane</keyword>